<reference evidence="1" key="1">
    <citation type="submission" date="2021-05" db="EMBL/GenBank/DDBJ databases">
        <title>Whole genome sequence of Curtobacterium flaccumfaciens pv. flaccumfaciens strain CFBP 3417.</title>
        <authorList>
            <person name="Osdaghi E."/>
            <person name="Taghouti G."/>
            <person name="Portier P."/>
            <person name="Fazliarab A."/>
            <person name="Taghavi S.M."/>
            <person name="Briand M."/>
            <person name="Le-Saux M."/>
            <person name="Jacques M.-A."/>
        </authorList>
    </citation>
    <scope>NUCLEOTIDE SEQUENCE</scope>
    <source>
        <strain evidence="1">CFBP 3417</strain>
    </source>
</reference>
<dbReference type="RefSeq" id="WP_214563613.1">
    <property type="nucleotide sequence ID" value="NZ_JAHEWX010000030.1"/>
</dbReference>
<evidence type="ECO:0000313" key="2">
    <source>
        <dbReference type="Proteomes" id="UP000709437"/>
    </source>
</evidence>
<accession>A0A9Q2W9H5</accession>
<name>A0A9Q2W9H5_9MICO</name>
<dbReference type="EMBL" id="JAHEWX010000030">
    <property type="protein sequence ID" value="MBT1543390.1"/>
    <property type="molecule type" value="Genomic_DNA"/>
</dbReference>
<dbReference type="Proteomes" id="UP000709437">
    <property type="component" value="Unassembled WGS sequence"/>
</dbReference>
<dbReference type="PROSITE" id="PS51257">
    <property type="entry name" value="PROKAR_LIPOPROTEIN"/>
    <property type="match status" value="1"/>
</dbReference>
<protein>
    <submittedName>
        <fullName evidence="1">Uncharacterized protein</fullName>
    </submittedName>
</protein>
<sequence>MQKRLVITAVGLVLVVLPLLSGCSRQPTDPIASARTLADAPDWVSTPTGTDCGEVELETDGALPAESLPCLTDASGAGNVASLAWVRRTTEGDPTPYFVQTDGAGATVASTAAYDTYGQGGWHEYGCPDIAALPGCSDEADR</sequence>
<dbReference type="AlphaFoldDB" id="A0A9Q2W9H5"/>
<organism evidence="1 2">
    <name type="scientific">Curtobacterium flaccumfaciens pv. flaccumfaciens</name>
    <dbReference type="NCBI Taxonomy" id="138532"/>
    <lineage>
        <taxon>Bacteria</taxon>
        <taxon>Bacillati</taxon>
        <taxon>Actinomycetota</taxon>
        <taxon>Actinomycetes</taxon>
        <taxon>Micrococcales</taxon>
        <taxon>Microbacteriaceae</taxon>
        <taxon>Curtobacterium</taxon>
    </lineage>
</organism>
<evidence type="ECO:0000313" key="1">
    <source>
        <dbReference type="EMBL" id="MBT1543390.1"/>
    </source>
</evidence>
<proteinExistence type="predicted"/>
<gene>
    <name evidence="1" type="ORF">KK103_16630</name>
</gene>
<comment type="caution">
    <text evidence="1">The sequence shown here is derived from an EMBL/GenBank/DDBJ whole genome shotgun (WGS) entry which is preliminary data.</text>
</comment>